<protein>
    <recommendedName>
        <fullName evidence="2">Glycosyl transferase family 1 domain-containing protein</fullName>
    </recommendedName>
</protein>
<accession>A0A485M9G7</accession>
<organism evidence="3">
    <name type="scientific">anaerobic digester metagenome</name>
    <dbReference type="NCBI Taxonomy" id="1263854"/>
    <lineage>
        <taxon>unclassified sequences</taxon>
        <taxon>metagenomes</taxon>
        <taxon>ecological metagenomes</taxon>
    </lineage>
</organism>
<dbReference type="SUPFAM" id="SSF53756">
    <property type="entry name" value="UDP-Glycosyltransferase/glycogen phosphorylase"/>
    <property type="match status" value="1"/>
</dbReference>
<reference evidence="3" key="1">
    <citation type="submission" date="2019-03" db="EMBL/GenBank/DDBJ databases">
        <authorList>
            <person name="Hao L."/>
        </authorList>
    </citation>
    <scope>NUCLEOTIDE SEQUENCE</scope>
</reference>
<evidence type="ECO:0000259" key="2">
    <source>
        <dbReference type="Pfam" id="PF00534"/>
    </source>
</evidence>
<dbReference type="Gene3D" id="3.40.50.2000">
    <property type="entry name" value="Glycogen Phosphorylase B"/>
    <property type="match status" value="2"/>
</dbReference>
<evidence type="ECO:0000256" key="1">
    <source>
        <dbReference type="SAM" id="Phobius"/>
    </source>
</evidence>
<keyword evidence="1" id="KW-1133">Transmembrane helix</keyword>
<dbReference type="PANTHER" id="PTHR12526:SF630">
    <property type="entry name" value="GLYCOSYLTRANSFERASE"/>
    <property type="match status" value="1"/>
</dbReference>
<gene>
    <name evidence="3" type="ORF">SCFA_980008</name>
</gene>
<dbReference type="PANTHER" id="PTHR12526">
    <property type="entry name" value="GLYCOSYLTRANSFERASE"/>
    <property type="match status" value="1"/>
</dbReference>
<dbReference type="InterPro" id="IPR001296">
    <property type="entry name" value="Glyco_trans_1"/>
</dbReference>
<evidence type="ECO:0000313" key="3">
    <source>
        <dbReference type="EMBL" id="VFU19704.1"/>
    </source>
</evidence>
<dbReference type="Pfam" id="PF00534">
    <property type="entry name" value="Glycos_transf_1"/>
    <property type="match status" value="1"/>
</dbReference>
<name>A0A485M9G7_9ZZZZ</name>
<dbReference type="AlphaFoldDB" id="A0A485M9G7"/>
<feature type="transmembrane region" description="Helical" evidence="1">
    <location>
        <begin position="20"/>
        <end position="37"/>
    </location>
</feature>
<proteinExistence type="predicted"/>
<feature type="transmembrane region" description="Helical" evidence="1">
    <location>
        <begin position="43"/>
        <end position="61"/>
    </location>
</feature>
<dbReference type="EMBL" id="CAADRN010000403">
    <property type="protein sequence ID" value="VFU19704.1"/>
    <property type="molecule type" value="Genomic_DNA"/>
</dbReference>
<keyword evidence="1" id="KW-0472">Membrane</keyword>
<dbReference type="GO" id="GO:0016757">
    <property type="term" value="F:glycosyltransferase activity"/>
    <property type="evidence" value="ECO:0007669"/>
    <property type="project" value="InterPro"/>
</dbReference>
<keyword evidence="1" id="KW-0812">Transmembrane</keyword>
<sequence length="173" mass="18857">MLLTHRLYHGAKEDAGKRLLIWTITAASVAVGFHAAIDFNLSLSALAIVLWTLFGLARGIGRYPEPKTDVKKNFDVFTLFSRWEGLPLTIIEAMLAGRPVVASAVGGVGELVAHGETGYLIEQGNLAEALEDLGKLAENKEMCLSMGDAGRRRALECFSLETMAGKYRELYLS</sequence>
<feature type="domain" description="Glycosyl transferase family 1" evidence="2">
    <location>
        <begin position="69"/>
        <end position="153"/>
    </location>
</feature>